<dbReference type="AlphaFoldDB" id="A0A396HND5"/>
<dbReference type="GO" id="GO:0016114">
    <property type="term" value="P:terpenoid biosynthetic process"/>
    <property type="evidence" value="ECO:0007669"/>
    <property type="project" value="InterPro"/>
</dbReference>
<evidence type="ECO:0000313" key="1">
    <source>
        <dbReference type="EMBL" id="RHN54829.1"/>
    </source>
</evidence>
<dbReference type="GO" id="GO:0009905">
    <property type="term" value="F:ent-copalyl diphosphate synthase activity"/>
    <property type="evidence" value="ECO:0007669"/>
    <property type="project" value="UniProtKB-EC"/>
</dbReference>
<gene>
    <name evidence="1" type="ORF">MtrunA17_Chr5g0411121</name>
</gene>
<keyword evidence="1" id="KW-0413">Isomerase</keyword>
<dbReference type="InterPro" id="IPR008930">
    <property type="entry name" value="Terpenoid_cyclase/PrenylTrfase"/>
</dbReference>
<dbReference type="InterPro" id="IPR036965">
    <property type="entry name" value="Terpene_synth_N_sf"/>
</dbReference>
<reference evidence="2" key="1">
    <citation type="journal article" date="2018" name="Nat. Plants">
        <title>Whole-genome landscape of Medicago truncatula symbiotic genes.</title>
        <authorList>
            <person name="Pecrix Y."/>
            <person name="Staton S.E."/>
            <person name="Sallet E."/>
            <person name="Lelandais-Briere C."/>
            <person name="Moreau S."/>
            <person name="Carrere S."/>
            <person name="Blein T."/>
            <person name="Jardinaud M.F."/>
            <person name="Latrasse D."/>
            <person name="Zouine M."/>
            <person name="Zahm M."/>
            <person name="Kreplak J."/>
            <person name="Mayjonade B."/>
            <person name="Satge C."/>
            <person name="Perez M."/>
            <person name="Cauet S."/>
            <person name="Marande W."/>
            <person name="Chantry-Darmon C."/>
            <person name="Lopez-Roques C."/>
            <person name="Bouchez O."/>
            <person name="Berard A."/>
            <person name="Debelle F."/>
            <person name="Munos S."/>
            <person name="Bendahmane A."/>
            <person name="Berges H."/>
            <person name="Niebel A."/>
            <person name="Buitink J."/>
            <person name="Frugier F."/>
            <person name="Benhamed M."/>
            <person name="Crespi M."/>
            <person name="Gouzy J."/>
            <person name="Gamas P."/>
        </authorList>
    </citation>
    <scope>NUCLEOTIDE SEQUENCE [LARGE SCALE GENOMIC DNA]</scope>
    <source>
        <strain evidence="2">cv. Jemalong A17</strain>
    </source>
</reference>
<dbReference type="GO" id="GO:0010333">
    <property type="term" value="F:terpene synthase activity"/>
    <property type="evidence" value="ECO:0007669"/>
    <property type="project" value="InterPro"/>
</dbReference>
<organism evidence="1 2">
    <name type="scientific">Medicago truncatula</name>
    <name type="common">Barrel medic</name>
    <name type="synonym">Medicago tribuloides</name>
    <dbReference type="NCBI Taxonomy" id="3880"/>
    <lineage>
        <taxon>Eukaryota</taxon>
        <taxon>Viridiplantae</taxon>
        <taxon>Streptophyta</taxon>
        <taxon>Embryophyta</taxon>
        <taxon>Tracheophyta</taxon>
        <taxon>Spermatophyta</taxon>
        <taxon>Magnoliopsida</taxon>
        <taxon>eudicotyledons</taxon>
        <taxon>Gunneridae</taxon>
        <taxon>Pentapetalae</taxon>
        <taxon>rosids</taxon>
        <taxon>fabids</taxon>
        <taxon>Fabales</taxon>
        <taxon>Fabaceae</taxon>
        <taxon>Papilionoideae</taxon>
        <taxon>50 kb inversion clade</taxon>
        <taxon>NPAAA clade</taxon>
        <taxon>Hologalegina</taxon>
        <taxon>IRL clade</taxon>
        <taxon>Trifolieae</taxon>
        <taxon>Medicago</taxon>
    </lineage>
</organism>
<evidence type="ECO:0000313" key="2">
    <source>
        <dbReference type="Proteomes" id="UP000265566"/>
    </source>
</evidence>
<accession>A0A396HND5</accession>
<dbReference type="PANTHER" id="PTHR31739">
    <property type="entry name" value="ENT-COPALYL DIPHOSPHATE SYNTHASE, CHLOROPLASTIC"/>
    <property type="match status" value="1"/>
</dbReference>
<comment type="caution">
    <text evidence="1">The sequence shown here is derived from an EMBL/GenBank/DDBJ whole genome shotgun (WGS) entry which is preliminary data.</text>
</comment>
<dbReference type="Gramene" id="rna29920">
    <property type="protein sequence ID" value="RHN54829.1"/>
    <property type="gene ID" value="gene29920"/>
</dbReference>
<sequence>MWVLDRLEHLGISRYFRQEIKESVNYVSRYWIEKGICWARNS</sequence>
<dbReference type="Proteomes" id="UP000265566">
    <property type="component" value="Chromosome 5"/>
</dbReference>
<name>A0A396HND5_MEDTR</name>
<dbReference type="EMBL" id="PSQE01000005">
    <property type="protein sequence ID" value="RHN54829.1"/>
    <property type="molecule type" value="Genomic_DNA"/>
</dbReference>
<proteinExistence type="predicted"/>
<protein>
    <submittedName>
        <fullName evidence="1">Putative ent-copalyl diphosphate synthase</fullName>
        <ecNumber evidence="1">5.5.1.13</ecNumber>
    </submittedName>
</protein>
<dbReference type="SUPFAM" id="SSF48239">
    <property type="entry name" value="Terpenoid cyclases/Protein prenyltransferases"/>
    <property type="match status" value="1"/>
</dbReference>
<dbReference type="InterPro" id="IPR050148">
    <property type="entry name" value="Terpene_synthase-like"/>
</dbReference>
<dbReference type="EC" id="5.5.1.13" evidence="1"/>
<dbReference type="PANTHER" id="PTHR31739:SF27">
    <property type="entry name" value="COPALYLDIPHOSPHATE SYNTHASE"/>
    <property type="match status" value="1"/>
</dbReference>
<dbReference type="Gene3D" id="1.50.10.130">
    <property type="entry name" value="Terpene synthase, N-terminal domain"/>
    <property type="match status" value="1"/>
</dbReference>